<dbReference type="PANTHER" id="PTHR11923:SF102">
    <property type="entry name" value="LYSOSOME MEMBRANE PROTEIN 2-B"/>
    <property type="match status" value="1"/>
</dbReference>
<keyword evidence="3 7" id="KW-0812">Transmembrane</keyword>
<dbReference type="GO" id="GO:0032009">
    <property type="term" value="C:early phagosome"/>
    <property type="evidence" value="ECO:0007669"/>
    <property type="project" value="EnsemblProtists"/>
</dbReference>
<dbReference type="OMA" id="KAIHGRY"/>
<dbReference type="Proteomes" id="UP000001064">
    <property type="component" value="Unassembled WGS sequence"/>
</dbReference>
<dbReference type="Pfam" id="PF01130">
    <property type="entry name" value="CD36"/>
    <property type="match status" value="2"/>
</dbReference>
<evidence type="ECO:0008006" key="10">
    <source>
        <dbReference type="Google" id="ProtNLM"/>
    </source>
</evidence>
<dbReference type="GO" id="GO:0005886">
    <property type="term" value="C:plasma membrane"/>
    <property type="evidence" value="ECO:0007669"/>
    <property type="project" value="EnsemblProtists"/>
</dbReference>
<evidence type="ECO:0000256" key="3">
    <source>
        <dbReference type="ARBA" id="ARBA00022692"/>
    </source>
</evidence>
<dbReference type="PANTHER" id="PTHR11923">
    <property type="entry name" value="SCAVENGER RECEPTOR CLASS B TYPE-1 SR-B1"/>
    <property type="match status" value="1"/>
</dbReference>
<keyword evidence="4 7" id="KW-1133">Transmembrane helix</keyword>
<evidence type="ECO:0000313" key="9">
    <source>
        <dbReference type="Proteomes" id="UP000001064"/>
    </source>
</evidence>
<keyword evidence="9" id="KW-1185">Reference proteome</keyword>
<dbReference type="InParanoid" id="F0ZZW2"/>
<dbReference type="GO" id="GO:0005044">
    <property type="term" value="F:scavenger receptor activity"/>
    <property type="evidence" value="ECO:0000318"/>
    <property type="project" value="GO_Central"/>
</dbReference>
<dbReference type="OrthoDB" id="18585at2759"/>
<dbReference type="GO" id="GO:0006911">
    <property type="term" value="P:phagocytosis, engulfment"/>
    <property type="evidence" value="ECO:0000318"/>
    <property type="project" value="GO_Central"/>
</dbReference>
<evidence type="ECO:0000313" key="8">
    <source>
        <dbReference type="EMBL" id="EGC30508.1"/>
    </source>
</evidence>
<evidence type="ECO:0000256" key="5">
    <source>
        <dbReference type="ARBA" id="ARBA00023136"/>
    </source>
</evidence>
<dbReference type="GO" id="GO:0012506">
    <property type="term" value="C:vesicle membrane"/>
    <property type="evidence" value="ECO:0000318"/>
    <property type="project" value="GO_Central"/>
</dbReference>
<sequence length="752" mass="83324">MKHIGRFVSFPIGLVLIAVGIIIVTVVHNVLNDEFEKAAVVIPNNGADEIVDPWIRFIGNEKDPNNERIYKFYAYNCTNPEDVLKGELPKYEEVGPYNYKYVYERINYELYDDEERLKFQLWKRYYPLNQTQINGTRDPTTDTIYHFNLAYAAVLEQAGPLGETAVALGMAAAYVSQVLATLNSQVFVDMALPMMTPLLYGQYLNAYIAQGKSPIDFCNDLLDESKKGSIPLSFYNFGVPPTGFASAQCQNLFSATTGSIIDTNSYKGYLTGSIATTLAAAPFSFDSDSVAFVIQYWTLTKNNIVPMSIKKNIPECVTSTCTNNDLGLLQWALADGLANGKSVAELAPTLGLITPPEFGINTGVSLSLAQTKVLASEKSQINLVTPTGMGTIITLLKTPQGQQQLVAAGFSAEQVGALGVYINAMLSNFSDAVMESKVFGKYAGGPIAKHTVHDMLFNAIDPLLALLKKDEDPSHWKSSPLENIQTKEEAEKELHFDSIFTGVGDIGKVSAPITFENATKLQYQTLIPVSGSFAEQLPPNYLFDDIEADVNVFTEEYARSLTFYKEFGGDFNGIPYYRYRVKDENWQVNQDYYQTIPFLMNLTSIKGGAPAFLSRPRMKGLAPGYFYKAGVEELINDQEDLDVFADYEPRSGKAIHGRYSLQVNGYVPGIDGEKNPSYNRYSNMRSDVIHPMFWGVNVIAATDDQVDILTKAYKVDSVRYALTTILIVIGGFLSLVSSGLFVLDIFEKKGYF</sequence>
<dbReference type="AlphaFoldDB" id="F0ZZW2"/>
<keyword evidence="6" id="KW-0325">Glycoprotein</keyword>
<evidence type="ECO:0000256" key="1">
    <source>
        <dbReference type="ARBA" id="ARBA00004370"/>
    </source>
</evidence>
<dbReference type="InterPro" id="IPR002159">
    <property type="entry name" value="CD36_fam"/>
</dbReference>
<organism evidence="8 9">
    <name type="scientific">Dictyostelium purpureum</name>
    <name type="common">Slime mold</name>
    <dbReference type="NCBI Taxonomy" id="5786"/>
    <lineage>
        <taxon>Eukaryota</taxon>
        <taxon>Amoebozoa</taxon>
        <taxon>Evosea</taxon>
        <taxon>Eumycetozoa</taxon>
        <taxon>Dictyostelia</taxon>
        <taxon>Dictyosteliales</taxon>
        <taxon>Dictyosteliaceae</taxon>
        <taxon>Dictyostelium</taxon>
    </lineage>
</organism>
<dbReference type="STRING" id="5786.F0ZZW2"/>
<dbReference type="VEuPathDB" id="AmoebaDB:DICPUDRAFT_157744"/>
<accession>F0ZZW2</accession>
<dbReference type="GO" id="GO:0030659">
    <property type="term" value="C:cytoplasmic vesicle membrane"/>
    <property type="evidence" value="ECO:0007669"/>
    <property type="project" value="EnsemblProtists"/>
</dbReference>
<evidence type="ECO:0000256" key="7">
    <source>
        <dbReference type="SAM" id="Phobius"/>
    </source>
</evidence>
<evidence type="ECO:0000256" key="4">
    <source>
        <dbReference type="ARBA" id="ARBA00022989"/>
    </source>
</evidence>
<name>F0ZZW2_DICPU</name>
<dbReference type="RefSeq" id="XP_003292956.1">
    <property type="nucleotide sequence ID" value="XM_003292908.1"/>
</dbReference>
<gene>
    <name evidence="8" type="ORF">DICPUDRAFT_157744</name>
</gene>
<feature type="transmembrane region" description="Helical" evidence="7">
    <location>
        <begin position="720"/>
        <end position="743"/>
    </location>
</feature>
<evidence type="ECO:0000256" key="6">
    <source>
        <dbReference type="ARBA" id="ARBA00023180"/>
    </source>
</evidence>
<proteinExistence type="inferred from homology"/>
<reference evidence="9" key="1">
    <citation type="journal article" date="2011" name="Genome Biol.">
        <title>Comparative genomics of the social amoebae Dictyostelium discoideum and Dictyostelium purpureum.</title>
        <authorList>
            <consortium name="US DOE Joint Genome Institute (JGI-PGF)"/>
            <person name="Sucgang R."/>
            <person name="Kuo A."/>
            <person name="Tian X."/>
            <person name="Salerno W."/>
            <person name="Parikh A."/>
            <person name="Feasley C.L."/>
            <person name="Dalin E."/>
            <person name="Tu H."/>
            <person name="Huang E."/>
            <person name="Barry K."/>
            <person name="Lindquist E."/>
            <person name="Shapiro H."/>
            <person name="Bruce D."/>
            <person name="Schmutz J."/>
            <person name="Salamov A."/>
            <person name="Fey P."/>
            <person name="Gaudet P."/>
            <person name="Anjard C."/>
            <person name="Babu M.M."/>
            <person name="Basu S."/>
            <person name="Bushmanova Y."/>
            <person name="van der Wel H."/>
            <person name="Katoh-Kurasawa M."/>
            <person name="Dinh C."/>
            <person name="Coutinho P.M."/>
            <person name="Saito T."/>
            <person name="Elias M."/>
            <person name="Schaap P."/>
            <person name="Kay R.R."/>
            <person name="Henrissat B."/>
            <person name="Eichinger L."/>
            <person name="Rivero F."/>
            <person name="Putnam N.H."/>
            <person name="West C.M."/>
            <person name="Loomis W.F."/>
            <person name="Chisholm R.L."/>
            <person name="Shaulsky G."/>
            <person name="Strassmann J.E."/>
            <person name="Queller D.C."/>
            <person name="Kuspa A."/>
            <person name="Grigoriev I.V."/>
        </authorList>
    </citation>
    <scope>NUCLEOTIDE SEQUENCE [LARGE SCALE GENOMIC DNA]</scope>
    <source>
        <strain evidence="9">QSDP1</strain>
    </source>
</reference>
<dbReference type="EMBL" id="GL871323">
    <property type="protein sequence ID" value="EGC30508.1"/>
    <property type="molecule type" value="Genomic_DNA"/>
</dbReference>
<dbReference type="PRINTS" id="PR01609">
    <property type="entry name" value="CD36FAMILY"/>
</dbReference>
<evidence type="ECO:0000256" key="2">
    <source>
        <dbReference type="ARBA" id="ARBA00010532"/>
    </source>
</evidence>
<feature type="transmembrane region" description="Helical" evidence="7">
    <location>
        <begin position="7"/>
        <end position="27"/>
    </location>
</feature>
<protein>
    <recommendedName>
        <fullName evidence="10">CD36 family protein</fullName>
    </recommendedName>
</protein>
<keyword evidence="5 7" id="KW-0472">Membrane</keyword>
<dbReference type="KEGG" id="dpp:DICPUDRAFT_157744"/>
<dbReference type="eggNOG" id="ENOG502RBM0">
    <property type="taxonomic scope" value="Eukaryota"/>
</dbReference>
<dbReference type="GeneID" id="10510363"/>
<comment type="similarity">
    <text evidence="2">Belongs to the CD36 family.</text>
</comment>
<dbReference type="GO" id="GO:0045335">
    <property type="term" value="C:phagocytic vesicle"/>
    <property type="evidence" value="ECO:0000318"/>
    <property type="project" value="GO_Central"/>
</dbReference>
<comment type="subcellular location">
    <subcellularLocation>
        <location evidence="1">Membrane</location>
    </subcellularLocation>
</comment>